<protein>
    <recommendedName>
        <fullName evidence="6">Protein ST7 homolog</fullName>
    </recommendedName>
</protein>
<dbReference type="GeneID" id="113513492"/>
<evidence type="ECO:0000313" key="9">
    <source>
        <dbReference type="RefSeq" id="XP_052753533.1"/>
    </source>
</evidence>
<keyword evidence="8" id="KW-1185">Reference proteome</keyword>
<keyword evidence="3 7" id="KW-0812">Transmembrane</keyword>
<evidence type="ECO:0000256" key="2">
    <source>
        <dbReference type="ARBA" id="ARBA00009751"/>
    </source>
</evidence>
<evidence type="ECO:0000256" key="1">
    <source>
        <dbReference type="ARBA" id="ARBA00004141"/>
    </source>
</evidence>
<keyword evidence="5 7" id="KW-0472">Membrane</keyword>
<accession>A0ABM3MQV0</accession>
<feature type="transmembrane region" description="Helical" evidence="7">
    <location>
        <begin position="15"/>
        <end position="38"/>
    </location>
</feature>
<reference evidence="9" key="1">
    <citation type="submission" date="2025-08" db="UniProtKB">
        <authorList>
            <consortium name="RefSeq"/>
        </authorList>
    </citation>
    <scope>IDENTIFICATION</scope>
    <source>
        <tissue evidence="9">Whole larvae</tissue>
    </source>
</reference>
<evidence type="ECO:0000256" key="3">
    <source>
        <dbReference type="ARBA" id="ARBA00022692"/>
    </source>
</evidence>
<dbReference type="Proteomes" id="UP001652740">
    <property type="component" value="Unplaced"/>
</dbReference>
<comment type="subcellular location">
    <subcellularLocation>
        <location evidence="1">Membrane</location>
        <topology evidence="1">Multi-pass membrane protein</topology>
    </subcellularLocation>
</comment>
<comment type="similarity">
    <text evidence="2">Belongs to the ST7 family.</text>
</comment>
<sequence length="486" mass="51308">MWDSAAFLGALTPKFYVALTGTSSLISGLILIFEWWYFRKYGTSFIEQVSLTHLGPWLGGGGTGAESEGGGGGGVGATSGPAEYKVWRNPMSLLRGAEYGRLWGAARRAPLTYYDMNLSAQDHQAWFSCGAEGPAEEAMARAWREREPAARVAAARAALRHSPDCAAALLLLAEEDAPTVAEAERVLRRAWRAAEAAWRASCAAGGGAGSAAARRDAAVLAHVKRRAAMCARRLGRLRDAARLFRELARDAPPALHALALHENLIEVLLEQRAYADVQAVLARYEDACAPRSATLCYSAALLRARAAAAAPAAARAAADLAALEAIRRAIEYNPHVPEYLLELRPLTLPPEHLLKRGDSEAVAYSFFHLRHWRHADGALRLLAVAWQAAERARRASGAGAEGAGGAGGGAGGACGACADRELLPPHHAGRCTRRAPALLPLCAALCAAAALLALLAHRWPAQAAAAARAAAAGLDPRRLHALLAAV</sequence>
<organism evidence="8 9">
    <name type="scientific">Galleria mellonella</name>
    <name type="common">Greater wax moth</name>
    <dbReference type="NCBI Taxonomy" id="7137"/>
    <lineage>
        <taxon>Eukaryota</taxon>
        <taxon>Metazoa</taxon>
        <taxon>Ecdysozoa</taxon>
        <taxon>Arthropoda</taxon>
        <taxon>Hexapoda</taxon>
        <taxon>Insecta</taxon>
        <taxon>Pterygota</taxon>
        <taxon>Neoptera</taxon>
        <taxon>Endopterygota</taxon>
        <taxon>Lepidoptera</taxon>
        <taxon>Glossata</taxon>
        <taxon>Ditrysia</taxon>
        <taxon>Pyraloidea</taxon>
        <taxon>Pyralidae</taxon>
        <taxon>Galleriinae</taxon>
        <taxon>Galleria</taxon>
    </lineage>
</organism>
<dbReference type="PANTHER" id="PTHR12745:SF6">
    <property type="entry name" value="PROTEIN ST7 HOMOLOG"/>
    <property type="match status" value="1"/>
</dbReference>
<evidence type="ECO:0000256" key="6">
    <source>
        <dbReference type="ARBA" id="ARBA00040270"/>
    </source>
</evidence>
<dbReference type="InterPro" id="IPR007311">
    <property type="entry name" value="ST7"/>
</dbReference>
<evidence type="ECO:0000256" key="7">
    <source>
        <dbReference type="SAM" id="Phobius"/>
    </source>
</evidence>
<evidence type="ECO:0000256" key="5">
    <source>
        <dbReference type="ARBA" id="ARBA00023136"/>
    </source>
</evidence>
<dbReference type="RefSeq" id="XP_052753533.1">
    <property type="nucleotide sequence ID" value="XM_052897573.1"/>
</dbReference>
<gene>
    <name evidence="9" type="primary">LOC113513492</name>
</gene>
<proteinExistence type="inferred from homology"/>
<name>A0ABM3MQV0_GALME</name>
<dbReference type="Pfam" id="PF04184">
    <property type="entry name" value="ST7"/>
    <property type="match status" value="1"/>
</dbReference>
<keyword evidence="4 7" id="KW-1133">Transmembrane helix</keyword>
<dbReference type="PANTHER" id="PTHR12745">
    <property type="entry name" value="SUPPRESSION OF TUMORIGENICITY 7"/>
    <property type="match status" value="1"/>
</dbReference>
<evidence type="ECO:0000313" key="8">
    <source>
        <dbReference type="Proteomes" id="UP001652740"/>
    </source>
</evidence>
<feature type="transmembrane region" description="Helical" evidence="7">
    <location>
        <begin position="437"/>
        <end position="456"/>
    </location>
</feature>
<evidence type="ECO:0000256" key="4">
    <source>
        <dbReference type="ARBA" id="ARBA00022989"/>
    </source>
</evidence>